<dbReference type="Pfam" id="PF09339">
    <property type="entry name" value="HTH_IclR"/>
    <property type="match status" value="1"/>
</dbReference>
<evidence type="ECO:0000259" key="4">
    <source>
        <dbReference type="PROSITE" id="PS51077"/>
    </source>
</evidence>
<evidence type="ECO:0000313" key="6">
    <source>
        <dbReference type="EMBL" id="SUZ52337.1"/>
    </source>
</evidence>
<dbReference type="PANTHER" id="PTHR30136">
    <property type="entry name" value="HELIX-TURN-HELIX TRANSCRIPTIONAL REGULATOR, ICLR FAMILY"/>
    <property type="match status" value="1"/>
</dbReference>
<dbReference type="GO" id="GO:0045892">
    <property type="term" value="P:negative regulation of DNA-templated transcription"/>
    <property type="evidence" value="ECO:0007669"/>
    <property type="project" value="TreeGrafter"/>
</dbReference>
<dbReference type="InterPro" id="IPR005471">
    <property type="entry name" value="Tscrpt_reg_IclR_N"/>
</dbReference>
<dbReference type="SUPFAM" id="SSF46785">
    <property type="entry name" value="Winged helix' DNA-binding domain"/>
    <property type="match status" value="1"/>
</dbReference>
<sequence>MNTQLINIRSQNKNLTLQNGSVLKTFQILNCFSLDEPMLRVRDICEKTCMNRSTVIRFMNSLIETGIVEKHDERFYKLGIKLFELGIKVDVPSSLAIKAHHYLKRLADSVQESAHMVIRDKVEVLYILKEESSHSIRIATSLGSKMPMYCTGVGKGILAFMDEDYMSVYYRYQKLKKRTKNTLTNKKKLNLELASIRKSFISIDNEEFADHLYCVATPIFDSNENPIGAISVSGLKDRMISKKNVIYDEVLESGKSITKEIGGEYPRIINNTNIGVENGI</sequence>
<keyword evidence="3" id="KW-0804">Transcription</keyword>
<dbReference type="Pfam" id="PF01614">
    <property type="entry name" value="IclR_C"/>
    <property type="match status" value="1"/>
</dbReference>
<dbReference type="GO" id="GO:0003677">
    <property type="term" value="F:DNA binding"/>
    <property type="evidence" value="ECO:0007669"/>
    <property type="project" value="UniProtKB-KW"/>
</dbReference>
<feature type="domain" description="HTH iclR-type" evidence="4">
    <location>
        <begin position="19"/>
        <end position="80"/>
    </location>
</feature>
<evidence type="ECO:0000256" key="3">
    <source>
        <dbReference type="ARBA" id="ARBA00023163"/>
    </source>
</evidence>
<organism evidence="6">
    <name type="scientific">marine metagenome</name>
    <dbReference type="NCBI Taxonomy" id="408172"/>
    <lineage>
        <taxon>unclassified sequences</taxon>
        <taxon>metagenomes</taxon>
        <taxon>ecological metagenomes</taxon>
    </lineage>
</organism>
<dbReference type="InterPro" id="IPR014757">
    <property type="entry name" value="Tscrpt_reg_IclR_C"/>
</dbReference>
<evidence type="ECO:0008006" key="7">
    <source>
        <dbReference type="Google" id="ProtNLM"/>
    </source>
</evidence>
<dbReference type="PANTHER" id="PTHR30136:SF24">
    <property type="entry name" value="HTH-TYPE TRANSCRIPTIONAL REPRESSOR ALLR"/>
    <property type="match status" value="1"/>
</dbReference>
<dbReference type="Gene3D" id="1.10.10.10">
    <property type="entry name" value="Winged helix-like DNA-binding domain superfamily/Winged helix DNA-binding domain"/>
    <property type="match status" value="1"/>
</dbReference>
<dbReference type="GO" id="GO:0003700">
    <property type="term" value="F:DNA-binding transcription factor activity"/>
    <property type="evidence" value="ECO:0007669"/>
    <property type="project" value="TreeGrafter"/>
</dbReference>
<dbReference type="PROSITE" id="PS51077">
    <property type="entry name" value="HTH_ICLR"/>
    <property type="match status" value="1"/>
</dbReference>
<dbReference type="AlphaFoldDB" id="A0A381NCT3"/>
<feature type="domain" description="IclR-ED" evidence="5">
    <location>
        <begin position="81"/>
        <end position="267"/>
    </location>
</feature>
<dbReference type="InterPro" id="IPR050707">
    <property type="entry name" value="HTH_MetabolicPath_Reg"/>
</dbReference>
<accession>A0A381NCT3</accession>
<reference evidence="6" key="1">
    <citation type="submission" date="2018-05" db="EMBL/GenBank/DDBJ databases">
        <authorList>
            <person name="Lanie J.A."/>
            <person name="Ng W.-L."/>
            <person name="Kazmierczak K.M."/>
            <person name="Andrzejewski T.M."/>
            <person name="Davidsen T.M."/>
            <person name="Wayne K.J."/>
            <person name="Tettelin H."/>
            <person name="Glass J.I."/>
            <person name="Rusch D."/>
            <person name="Podicherti R."/>
            <person name="Tsui H.-C.T."/>
            <person name="Winkler M.E."/>
        </authorList>
    </citation>
    <scope>NUCLEOTIDE SEQUENCE</scope>
</reference>
<evidence type="ECO:0000256" key="1">
    <source>
        <dbReference type="ARBA" id="ARBA00023015"/>
    </source>
</evidence>
<dbReference type="PROSITE" id="PS51078">
    <property type="entry name" value="ICLR_ED"/>
    <property type="match status" value="1"/>
</dbReference>
<keyword evidence="1" id="KW-0805">Transcription regulation</keyword>
<keyword evidence="2" id="KW-0238">DNA-binding</keyword>
<dbReference type="SMART" id="SM00346">
    <property type="entry name" value="HTH_ICLR"/>
    <property type="match status" value="1"/>
</dbReference>
<protein>
    <recommendedName>
        <fullName evidence="7">HTH iclR-type domain-containing protein</fullName>
    </recommendedName>
</protein>
<evidence type="ECO:0000256" key="2">
    <source>
        <dbReference type="ARBA" id="ARBA00023125"/>
    </source>
</evidence>
<dbReference type="EMBL" id="UINC01000268">
    <property type="protein sequence ID" value="SUZ52337.1"/>
    <property type="molecule type" value="Genomic_DNA"/>
</dbReference>
<name>A0A381NCT3_9ZZZZ</name>
<dbReference type="InterPro" id="IPR036388">
    <property type="entry name" value="WH-like_DNA-bd_sf"/>
</dbReference>
<dbReference type="SUPFAM" id="SSF55781">
    <property type="entry name" value="GAF domain-like"/>
    <property type="match status" value="1"/>
</dbReference>
<proteinExistence type="predicted"/>
<gene>
    <name evidence="6" type="ORF">METZ01_LOCUS5191</name>
</gene>
<dbReference type="InterPro" id="IPR036390">
    <property type="entry name" value="WH_DNA-bd_sf"/>
</dbReference>
<dbReference type="Gene3D" id="3.30.450.40">
    <property type="match status" value="1"/>
</dbReference>
<dbReference type="InterPro" id="IPR029016">
    <property type="entry name" value="GAF-like_dom_sf"/>
</dbReference>
<evidence type="ECO:0000259" key="5">
    <source>
        <dbReference type="PROSITE" id="PS51078"/>
    </source>
</evidence>